<dbReference type="SUPFAM" id="SSF52833">
    <property type="entry name" value="Thioredoxin-like"/>
    <property type="match status" value="1"/>
</dbReference>
<evidence type="ECO:0000313" key="5">
    <source>
        <dbReference type="Proteomes" id="UP001201812"/>
    </source>
</evidence>
<evidence type="ECO:0000259" key="2">
    <source>
        <dbReference type="Pfam" id="PF17171"/>
    </source>
</evidence>
<dbReference type="EMBL" id="JAKKPZ010000009">
    <property type="protein sequence ID" value="KAI1717439.1"/>
    <property type="molecule type" value="Genomic_DNA"/>
</dbReference>
<dbReference type="InterPro" id="IPR012336">
    <property type="entry name" value="Thioredoxin-like_fold"/>
</dbReference>
<dbReference type="PANTHER" id="PTHR12289:SF72">
    <property type="entry name" value="GST N-TERMINAL DOMAIN-CONTAINING PROTEIN"/>
    <property type="match status" value="1"/>
</dbReference>
<dbReference type="SUPFAM" id="SSF47616">
    <property type="entry name" value="GST C-terminal domain-like"/>
    <property type="match status" value="1"/>
</dbReference>
<evidence type="ECO:0000256" key="1">
    <source>
        <dbReference type="ARBA" id="ARBA00006475"/>
    </source>
</evidence>
<reference evidence="4" key="1">
    <citation type="submission" date="2022-01" db="EMBL/GenBank/DDBJ databases">
        <title>Genome Sequence Resource for Two Populations of Ditylenchus destructor, the Migratory Endoparasitic Phytonematode.</title>
        <authorList>
            <person name="Zhang H."/>
            <person name="Lin R."/>
            <person name="Xie B."/>
        </authorList>
    </citation>
    <scope>NUCLEOTIDE SEQUENCE</scope>
    <source>
        <strain evidence="4">BazhouSP</strain>
    </source>
</reference>
<organism evidence="4 5">
    <name type="scientific">Ditylenchus destructor</name>
    <dbReference type="NCBI Taxonomy" id="166010"/>
    <lineage>
        <taxon>Eukaryota</taxon>
        <taxon>Metazoa</taxon>
        <taxon>Ecdysozoa</taxon>
        <taxon>Nematoda</taxon>
        <taxon>Chromadorea</taxon>
        <taxon>Rhabditida</taxon>
        <taxon>Tylenchina</taxon>
        <taxon>Tylenchomorpha</taxon>
        <taxon>Sphaerularioidea</taxon>
        <taxon>Anguinidae</taxon>
        <taxon>Anguininae</taxon>
        <taxon>Ditylenchus</taxon>
    </lineage>
</organism>
<keyword evidence="5" id="KW-1185">Reference proteome</keyword>
<dbReference type="InterPro" id="IPR026928">
    <property type="entry name" value="FAX/IsoI-like"/>
</dbReference>
<name>A0AAD4N9Y5_9BILA</name>
<accession>A0AAD4N9Y5</accession>
<dbReference type="InterPro" id="IPR040079">
    <property type="entry name" value="Glutathione_S-Trfase"/>
</dbReference>
<evidence type="ECO:0000259" key="3">
    <source>
        <dbReference type="Pfam" id="PF17172"/>
    </source>
</evidence>
<dbReference type="Pfam" id="PF17171">
    <property type="entry name" value="GST_C_6"/>
    <property type="match status" value="1"/>
</dbReference>
<feature type="domain" description="Thioredoxin-like fold" evidence="3">
    <location>
        <begin position="34"/>
        <end position="125"/>
    </location>
</feature>
<dbReference type="Gene3D" id="1.20.1050.10">
    <property type="match status" value="1"/>
</dbReference>
<dbReference type="InterPro" id="IPR050931">
    <property type="entry name" value="Mito_Protein_Transport_Metaxin"/>
</dbReference>
<dbReference type="SFLD" id="SFLDS00019">
    <property type="entry name" value="Glutathione_Transferase_(cytos"/>
    <property type="match status" value="1"/>
</dbReference>
<dbReference type="SFLD" id="SFLDG01200">
    <property type="entry name" value="SUF1.1"/>
    <property type="match status" value="1"/>
</dbReference>
<dbReference type="GO" id="GO:0005737">
    <property type="term" value="C:cytoplasm"/>
    <property type="evidence" value="ECO:0007669"/>
    <property type="project" value="TreeGrafter"/>
</dbReference>
<protein>
    <submittedName>
        <fullName evidence="4">Outer mitochondrial membrane transport complex protein domain-containing protein</fullName>
    </submittedName>
</protein>
<dbReference type="PANTHER" id="PTHR12289">
    <property type="entry name" value="METAXIN RELATED"/>
    <property type="match status" value="1"/>
</dbReference>
<dbReference type="Proteomes" id="UP001201812">
    <property type="component" value="Unassembled WGS sequence"/>
</dbReference>
<proteinExistence type="inferred from homology"/>
<gene>
    <name evidence="4" type="ORF">DdX_07187</name>
</gene>
<comment type="similarity">
    <text evidence="1">Belongs to the FAX family.</text>
</comment>
<dbReference type="InterPro" id="IPR036249">
    <property type="entry name" value="Thioredoxin-like_sf"/>
</dbReference>
<feature type="domain" description="Metaxin glutathione S-transferase" evidence="2">
    <location>
        <begin position="183"/>
        <end position="247"/>
    </location>
</feature>
<evidence type="ECO:0000313" key="4">
    <source>
        <dbReference type="EMBL" id="KAI1717439.1"/>
    </source>
</evidence>
<sequence>MMKPTHGLVVRDWKQDVVNLIQYPRTHTIVSPSPFALKLETWLRINKLSYNNVSNDFTKASSKGQIPFVEVNGRQFADSNHIIDTLSSLFNLSIDKNLNTKERAEARAITILIEESLFRCLQYDRGHGFEWVSTEKGFLPYFSGIKKILYQKIFAKKLQSGIKRAVTVQGYGRHTEEEINEIAKKDLSALSTFLGDKRYLFGDRPSTVDATLFGHLVQFTDPPLHSDKIKPFMEQNTPNLIEFIKRVKTEFWPDWNTLCEHLAMNLTDTKHVTTTTTVITSTS</sequence>
<comment type="caution">
    <text evidence="4">The sequence shown here is derived from an EMBL/GenBank/DDBJ whole genome shotgun (WGS) entry which is preliminary data.</text>
</comment>
<dbReference type="SFLD" id="SFLDG01180">
    <property type="entry name" value="SUF1"/>
    <property type="match status" value="1"/>
</dbReference>
<dbReference type="AlphaFoldDB" id="A0AAD4N9Y5"/>
<dbReference type="InterPro" id="IPR036282">
    <property type="entry name" value="Glutathione-S-Trfase_C_sf"/>
</dbReference>
<dbReference type="CDD" id="cd03193">
    <property type="entry name" value="GST_C_Metaxin"/>
    <property type="match status" value="1"/>
</dbReference>
<dbReference type="Pfam" id="PF17172">
    <property type="entry name" value="GST_N_4"/>
    <property type="match status" value="1"/>
</dbReference>
<dbReference type="InterPro" id="IPR033468">
    <property type="entry name" value="Metaxin_GST"/>
</dbReference>